<feature type="region of interest" description="Disordered" evidence="1">
    <location>
        <begin position="1"/>
        <end position="24"/>
    </location>
</feature>
<evidence type="ECO:0000313" key="2">
    <source>
        <dbReference type="EMBL" id="KQL49040.1"/>
    </source>
</evidence>
<organism evidence="2 3">
    <name type="scientific">Brevibacillus choshinensis</name>
    <dbReference type="NCBI Taxonomy" id="54911"/>
    <lineage>
        <taxon>Bacteria</taxon>
        <taxon>Bacillati</taxon>
        <taxon>Bacillota</taxon>
        <taxon>Bacilli</taxon>
        <taxon>Bacillales</taxon>
        <taxon>Paenibacillaceae</taxon>
        <taxon>Brevibacillus</taxon>
    </lineage>
</organism>
<reference evidence="2 3" key="1">
    <citation type="submission" date="2015-09" db="EMBL/GenBank/DDBJ databases">
        <title>Genome sequencing project for genomic taxonomy and phylogenomics of Bacillus-like bacteria.</title>
        <authorList>
            <person name="Liu B."/>
            <person name="Wang J."/>
            <person name="Zhu Y."/>
            <person name="Liu G."/>
            <person name="Chen Q."/>
            <person name="Chen Z."/>
            <person name="Lan J."/>
            <person name="Che J."/>
            <person name="Ge C."/>
            <person name="Shi H."/>
            <person name="Pan Z."/>
            <person name="Liu X."/>
        </authorList>
    </citation>
    <scope>NUCLEOTIDE SEQUENCE [LARGE SCALE GENOMIC DNA]</scope>
    <source>
        <strain evidence="2 3">DSM 8552</strain>
    </source>
</reference>
<comment type="caution">
    <text evidence="2">The sequence shown here is derived from an EMBL/GenBank/DDBJ whole genome shotgun (WGS) entry which is preliminary data.</text>
</comment>
<sequence>MGDGKFGDGRRFGEGKFGDGTFGDGTFGDGTFGDGTFGDGTFGDGRFGDGTFGAGIIDGGFGISFGRLGRAGGIGAILGGTLRRFSKEWNTSFLVKSHSTWYDVYPAQETTLAQFTKKD</sequence>
<proteinExistence type="predicted"/>
<gene>
    <name evidence="2" type="ORF">AN963_04485</name>
</gene>
<keyword evidence="3" id="KW-1185">Reference proteome</keyword>
<name>A0ABR5NBX3_BRECH</name>
<protein>
    <submittedName>
        <fullName evidence="2">Uncharacterized protein</fullName>
    </submittedName>
</protein>
<accession>A0ABR5NBX3</accession>
<evidence type="ECO:0000313" key="3">
    <source>
        <dbReference type="Proteomes" id="UP000051063"/>
    </source>
</evidence>
<evidence type="ECO:0000256" key="1">
    <source>
        <dbReference type="SAM" id="MobiDB-lite"/>
    </source>
</evidence>
<dbReference type="EMBL" id="LJJB01000007">
    <property type="protein sequence ID" value="KQL49040.1"/>
    <property type="molecule type" value="Genomic_DNA"/>
</dbReference>
<feature type="compositionally biased region" description="Basic and acidic residues" evidence="1">
    <location>
        <begin position="1"/>
        <end position="17"/>
    </location>
</feature>
<dbReference type="RefSeq" id="WP_055743336.1">
    <property type="nucleotide sequence ID" value="NZ_LJJB01000007.1"/>
</dbReference>
<dbReference type="Proteomes" id="UP000051063">
    <property type="component" value="Unassembled WGS sequence"/>
</dbReference>